<organism evidence="10 11">
    <name type="scientific">Ferrimicrobium acidiphilum DSM 19497</name>
    <dbReference type="NCBI Taxonomy" id="1121877"/>
    <lineage>
        <taxon>Bacteria</taxon>
        <taxon>Bacillati</taxon>
        <taxon>Actinomycetota</taxon>
        <taxon>Acidimicrobiia</taxon>
        <taxon>Acidimicrobiales</taxon>
        <taxon>Acidimicrobiaceae</taxon>
        <taxon>Ferrimicrobium</taxon>
    </lineage>
</organism>
<dbReference type="EC" id="3.4.-.-" evidence="8"/>
<dbReference type="GeneID" id="78371865"/>
<feature type="region of interest" description="Disordered" evidence="9">
    <location>
        <begin position="180"/>
        <end position="206"/>
    </location>
</feature>
<keyword evidence="4 8" id="KW-0378">Hydrolase</keyword>
<dbReference type="OrthoDB" id="9782620at2"/>
<accession>A0A0D8FX13</accession>
<evidence type="ECO:0000256" key="4">
    <source>
        <dbReference type="ARBA" id="ARBA00022801"/>
    </source>
</evidence>
<keyword evidence="5" id="KW-0190">Covalent protein-DNA linkage</keyword>
<evidence type="ECO:0000256" key="8">
    <source>
        <dbReference type="RuleBase" id="RU364100"/>
    </source>
</evidence>
<sequence length="206" mass="22799">MCARFEQNIGPAECHQLLLTLGLTMVVPSPRAPTVLPTDQAIVFSRERIFQASFGFRRVGRPMLINARSESMHERPTFRRLLDRGRALVPMNGFYESGPAGIVLFSPSATTPLIFAAGLVDYSLQSFVILTRDADEFVAPIHGRMPALVRPSNALSWLVDGVLQYDAIALDTTTLPTSERKNRQLKTATNAQCDEPGPLFEQGRLE</sequence>
<dbReference type="GO" id="GO:0003697">
    <property type="term" value="F:single-stranded DNA binding"/>
    <property type="evidence" value="ECO:0007669"/>
    <property type="project" value="InterPro"/>
</dbReference>
<proteinExistence type="inferred from homology"/>
<evidence type="ECO:0000256" key="9">
    <source>
        <dbReference type="SAM" id="MobiDB-lite"/>
    </source>
</evidence>
<evidence type="ECO:0000256" key="2">
    <source>
        <dbReference type="ARBA" id="ARBA00022670"/>
    </source>
</evidence>
<comment type="caution">
    <text evidence="10">The sequence shown here is derived from an EMBL/GenBank/DDBJ whole genome shotgun (WGS) entry which is preliminary data.</text>
</comment>
<dbReference type="EMBL" id="JXUW01000003">
    <property type="protein sequence ID" value="KJE77803.1"/>
    <property type="molecule type" value="Genomic_DNA"/>
</dbReference>
<name>A0A0D8FX13_9ACTN</name>
<evidence type="ECO:0000313" key="10">
    <source>
        <dbReference type="EMBL" id="KJE77803.1"/>
    </source>
</evidence>
<dbReference type="GO" id="GO:0006508">
    <property type="term" value="P:proteolysis"/>
    <property type="evidence" value="ECO:0007669"/>
    <property type="project" value="UniProtKB-KW"/>
</dbReference>
<dbReference type="STRING" id="1121877.FEAC_05520"/>
<evidence type="ECO:0000256" key="1">
    <source>
        <dbReference type="ARBA" id="ARBA00008136"/>
    </source>
</evidence>
<dbReference type="GO" id="GO:0008233">
    <property type="term" value="F:peptidase activity"/>
    <property type="evidence" value="ECO:0007669"/>
    <property type="project" value="UniProtKB-KW"/>
</dbReference>
<keyword evidence="7" id="KW-0456">Lyase</keyword>
<dbReference type="PANTHER" id="PTHR13604:SF0">
    <property type="entry name" value="ABASIC SITE PROCESSING PROTEIN HMCES"/>
    <property type="match status" value="1"/>
</dbReference>
<protein>
    <recommendedName>
        <fullName evidence="8">Abasic site processing protein</fullName>
        <ecNumber evidence="8">3.4.-.-</ecNumber>
    </recommendedName>
</protein>
<keyword evidence="2 8" id="KW-0645">Protease</keyword>
<gene>
    <name evidence="10" type="ORF">FEAC_05520</name>
</gene>
<reference evidence="10 11" key="1">
    <citation type="submission" date="2015-01" db="EMBL/GenBank/DDBJ databases">
        <title>Draft genome of the acidophilic iron oxidizer Ferrimicrobium acidiphilum strain T23.</title>
        <authorList>
            <person name="Poehlein A."/>
            <person name="Eisen S."/>
            <person name="Schloemann M."/>
            <person name="Johnson B.D."/>
            <person name="Daniel R."/>
            <person name="Muehling M."/>
        </authorList>
    </citation>
    <scope>NUCLEOTIDE SEQUENCE [LARGE SCALE GENOMIC DNA]</scope>
    <source>
        <strain evidence="10 11">T23</strain>
    </source>
</reference>
<dbReference type="Pfam" id="PF02586">
    <property type="entry name" value="SRAP"/>
    <property type="match status" value="1"/>
</dbReference>
<dbReference type="SUPFAM" id="SSF143081">
    <property type="entry name" value="BB1717-like"/>
    <property type="match status" value="1"/>
</dbReference>
<dbReference type="AlphaFoldDB" id="A0A0D8FX13"/>
<dbReference type="GO" id="GO:0106300">
    <property type="term" value="P:protein-DNA covalent cross-linking repair"/>
    <property type="evidence" value="ECO:0007669"/>
    <property type="project" value="InterPro"/>
</dbReference>
<evidence type="ECO:0000256" key="3">
    <source>
        <dbReference type="ARBA" id="ARBA00022763"/>
    </source>
</evidence>
<dbReference type="GO" id="GO:0016829">
    <property type="term" value="F:lyase activity"/>
    <property type="evidence" value="ECO:0007669"/>
    <property type="project" value="UniProtKB-KW"/>
</dbReference>
<dbReference type="Gene3D" id="3.90.1680.10">
    <property type="entry name" value="SOS response associated peptidase-like"/>
    <property type="match status" value="1"/>
</dbReference>
<comment type="similarity">
    <text evidence="1 8">Belongs to the SOS response-associated peptidase family.</text>
</comment>
<dbReference type="PANTHER" id="PTHR13604">
    <property type="entry name" value="DC12-RELATED"/>
    <property type="match status" value="1"/>
</dbReference>
<dbReference type="Proteomes" id="UP000032336">
    <property type="component" value="Unassembled WGS sequence"/>
</dbReference>
<dbReference type="InterPro" id="IPR036590">
    <property type="entry name" value="SRAP-like"/>
</dbReference>
<evidence type="ECO:0000256" key="6">
    <source>
        <dbReference type="ARBA" id="ARBA00023125"/>
    </source>
</evidence>
<evidence type="ECO:0000256" key="5">
    <source>
        <dbReference type="ARBA" id="ARBA00023124"/>
    </source>
</evidence>
<keyword evidence="6" id="KW-0238">DNA-binding</keyword>
<keyword evidence="11" id="KW-1185">Reference proteome</keyword>
<dbReference type="eggNOG" id="COG2135">
    <property type="taxonomic scope" value="Bacteria"/>
</dbReference>
<dbReference type="InterPro" id="IPR003738">
    <property type="entry name" value="SRAP"/>
</dbReference>
<evidence type="ECO:0000313" key="11">
    <source>
        <dbReference type="Proteomes" id="UP000032336"/>
    </source>
</evidence>
<dbReference type="RefSeq" id="WP_052565342.1">
    <property type="nucleotide sequence ID" value="NZ_JQKF01000013.1"/>
</dbReference>
<keyword evidence="3" id="KW-0227">DNA damage</keyword>
<evidence type="ECO:0000256" key="7">
    <source>
        <dbReference type="ARBA" id="ARBA00023239"/>
    </source>
</evidence>